<evidence type="ECO:0000256" key="3">
    <source>
        <dbReference type="ARBA" id="ARBA00015419"/>
    </source>
</evidence>
<evidence type="ECO:0000259" key="13">
    <source>
        <dbReference type="Pfam" id="PF07244"/>
    </source>
</evidence>
<dbReference type="InterPro" id="IPR010827">
    <property type="entry name" value="BamA/TamA_POTRA"/>
</dbReference>
<keyword evidence="8" id="KW-0998">Cell outer membrane</keyword>
<evidence type="ECO:0000256" key="2">
    <source>
        <dbReference type="ARBA" id="ARBA00010248"/>
    </source>
</evidence>
<dbReference type="Proteomes" id="UP001595692">
    <property type="component" value="Unassembled WGS sequence"/>
</dbReference>
<dbReference type="EMBL" id="JBHSAF010000001">
    <property type="protein sequence ID" value="MFC3912395.1"/>
    <property type="molecule type" value="Genomic_DNA"/>
</dbReference>
<dbReference type="InterPro" id="IPR000184">
    <property type="entry name" value="Bac_surfAg_D15"/>
</dbReference>
<proteinExistence type="inferred from homology"/>
<comment type="similarity">
    <text evidence="2">Belongs to the TamA family.</text>
</comment>
<evidence type="ECO:0000256" key="5">
    <source>
        <dbReference type="ARBA" id="ARBA00022692"/>
    </source>
</evidence>
<comment type="subcellular location">
    <subcellularLocation>
        <location evidence="1">Cell outer membrane</location>
    </subcellularLocation>
</comment>
<dbReference type="RefSeq" id="WP_377150502.1">
    <property type="nucleotide sequence ID" value="NZ_JBHSAF010000001.1"/>
</dbReference>
<dbReference type="Gene3D" id="3.10.20.310">
    <property type="entry name" value="membrane protein fhac"/>
    <property type="match status" value="3"/>
</dbReference>
<dbReference type="InterPro" id="IPR039910">
    <property type="entry name" value="D15-like"/>
</dbReference>
<comment type="subunit">
    <text evidence="10">Interacts with TamB to form the translocation and assembly module (TAM).</text>
</comment>
<keyword evidence="4" id="KW-1134">Transmembrane beta strand</keyword>
<evidence type="ECO:0000256" key="1">
    <source>
        <dbReference type="ARBA" id="ARBA00004442"/>
    </source>
</evidence>
<feature type="domain" description="Bacterial surface antigen (D15)" evidence="12">
    <location>
        <begin position="270"/>
        <end position="571"/>
    </location>
</feature>
<sequence length="573" mass="64633">MRRVISLYLAVLAGALFATGAHARDVRYQVSGIGGELQDNVEIHLDALPGIPPGRLEYRREQITTTVQKGLQALGYYHARITLTEDEKDRSLLHVEIDKGKPVIVRSIQIKLWGDALNDDAFSRYLGALPLKQGDVLNHGQYEAIKSGLQTRALNRGYFDAEMVDSVIRVFPDDNVADVVIEYSTGHRYRFGEVQIEGVQQSQRLIRPLVPFKSGDPYQAQQLANLSQSLSETRYFRQVDVRPLLDKASSYQVPIYVGLEPKSDNLVETGIGYSTDEGPRLQVNWEKPWLNDYGHSLTTQFKLSEPVQQLNFNYRIPGYDPINDYYNLQTGYERKDLNDTESSKLQTGIHYWTKLRGSWERDYFFRVEYEDFTQGDSSGNSFLLLPGVSLNRLRVDKAVDPEWGDRLLLTTEFSQQTWGSDLNFTRLWGRSKWIRTPWEGARFVARVEQGAIMGADLDDIPPSLRFFAGGDQSVRGFGFETISPTDSSGSLTGARYVTSGSLEYAHPVAEKWRLASFVDAGTATNNYNDPIKVGTGLGLRWVSPLGPIRLDLAFGVSETHVPWRIHFGLGSEL</sequence>
<dbReference type="Pfam" id="PF01103">
    <property type="entry name" value="Omp85"/>
    <property type="match status" value="1"/>
</dbReference>
<keyword evidence="7" id="KW-0472">Membrane</keyword>
<dbReference type="PANTHER" id="PTHR12815:SF47">
    <property type="entry name" value="TRANSLOCATION AND ASSEMBLY MODULE SUBUNIT TAMA"/>
    <property type="match status" value="1"/>
</dbReference>
<keyword evidence="16" id="KW-1185">Reference proteome</keyword>
<feature type="chain" id="PRO_5046438171" description="Translocation and assembly module subunit TamA" evidence="11">
    <location>
        <begin position="24"/>
        <end position="573"/>
    </location>
</feature>
<accession>A0ABV8CK73</accession>
<feature type="domain" description="POTRA" evidence="13">
    <location>
        <begin position="105"/>
        <end position="182"/>
    </location>
</feature>
<evidence type="ECO:0000313" key="15">
    <source>
        <dbReference type="EMBL" id="MFC3912395.1"/>
    </source>
</evidence>
<dbReference type="PANTHER" id="PTHR12815">
    <property type="entry name" value="SORTING AND ASSEMBLY MACHINERY SAMM50 PROTEIN FAMILY MEMBER"/>
    <property type="match status" value="1"/>
</dbReference>
<evidence type="ECO:0000313" key="16">
    <source>
        <dbReference type="Proteomes" id="UP001595692"/>
    </source>
</evidence>
<organism evidence="15 16">
    <name type="scientific">Pseudaeromonas sharmana</name>
    <dbReference type="NCBI Taxonomy" id="328412"/>
    <lineage>
        <taxon>Bacteria</taxon>
        <taxon>Pseudomonadati</taxon>
        <taxon>Pseudomonadota</taxon>
        <taxon>Gammaproteobacteria</taxon>
        <taxon>Aeromonadales</taxon>
        <taxon>Aeromonadaceae</taxon>
        <taxon>Pseudaeromonas</taxon>
    </lineage>
</organism>
<evidence type="ECO:0000256" key="6">
    <source>
        <dbReference type="ARBA" id="ARBA00022729"/>
    </source>
</evidence>
<feature type="signal peptide" evidence="11">
    <location>
        <begin position="1"/>
        <end position="23"/>
    </location>
</feature>
<protein>
    <recommendedName>
        <fullName evidence="3">Translocation and assembly module subunit TamA</fullName>
    </recommendedName>
    <alternativeName>
        <fullName evidence="9">Autotransporter assembly factor TamA</fullName>
    </alternativeName>
</protein>
<comment type="caution">
    <text evidence="15">The sequence shown here is derived from an EMBL/GenBank/DDBJ whole genome shotgun (WGS) entry which is preliminary data.</text>
</comment>
<reference evidence="16" key="1">
    <citation type="journal article" date="2019" name="Int. J. Syst. Evol. Microbiol.">
        <title>The Global Catalogue of Microorganisms (GCM) 10K type strain sequencing project: providing services to taxonomists for standard genome sequencing and annotation.</title>
        <authorList>
            <consortium name="The Broad Institute Genomics Platform"/>
            <consortium name="The Broad Institute Genome Sequencing Center for Infectious Disease"/>
            <person name="Wu L."/>
            <person name="Ma J."/>
        </authorList>
    </citation>
    <scope>NUCLEOTIDE SEQUENCE [LARGE SCALE GENOMIC DNA]</scope>
    <source>
        <strain evidence="16">CCUG 54939</strain>
    </source>
</reference>
<name>A0ABV8CK73_9GAMM</name>
<evidence type="ECO:0000256" key="10">
    <source>
        <dbReference type="ARBA" id="ARBA00093548"/>
    </source>
</evidence>
<evidence type="ECO:0000259" key="14">
    <source>
        <dbReference type="Pfam" id="PF17243"/>
    </source>
</evidence>
<evidence type="ECO:0000256" key="7">
    <source>
        <dbReference type="ARBA" id="ARBA00023136"/>
    </source>
</evidence>
<evidence type="ECO:0000256" key="9">
    <source>
        <dbReference type="ARBA" id="ARBA00033063"/>
    </source>
</evidence>
<keyword evidence="6 11" id="KW-0732">Signal</keyword>
<dbReference type="Gene3D" id="2.40.160.50">
    <property type="entry name" value="membrane protein fhac: a member of the omp85/tpsb transporter family"/>
    <property type="match status" value="1"/>
</dbReference>
<evidence type="ECO:0000256" key="4">
    <source>
        <dbReference type="ARBA" id="ARBA00022452"/>
    </source>
</evidence>
<feature type="domain" description="POTRA" evidence="13">
    <location>
        <begin position="189"/>
        <end position="247"/>
    </location>
</feature>
<dbReference type="Pfam" id="PF07244">
    <property type="entry name" value="POTRA"/>
    <property type="match status" value="2"/>
</dbReference>
<dbReference type="InterPro" id="IPR035243">
    <property type="entry name" value="TamA_POTRA_Dom_1"/>
</dbReference>
<evidence type="ECO:0000256" key="11">
    <source>
        <dbReference type="SAM" id="SignalP"/>
    </source>
</evidence>
<evidence type="ECO:0000259" key="12">
    <source>
        <dbReference type="Pfam" id="PF01103"/>
    </source>
</evidence>
<evidence type="ECO:0000256" key="8">
    <source>
        <dbReference type="ARBA" id="ARBA00023237"/>
    </source>
</evidence>
<dbReference type="Pfam" id="PF17243">
    <property type="entry name" value="POTRA_TamA_1"/>
    <property type="match status" value="1"/>
</dbReference>
<keyword evidence="5" id="KW-0812">Transmembrane</keyword>
<feature type="domain" description="TamA POTRA" evidence="14">
    <location>
        <begin position="28"/>
        <end position="98"/>
    </location>
</feature>
<gene>
    <name evidence="15" type="ORF">ACFOSS_02805</name>
</gene>